<dbReference type="InterPro" id="IPR017871">
    <property type="entry name" value="ABC_transporter-like_CS"/>
</dbReference>
<evidence type="ECO:0000313" key="5">
    <source>
        <dbReference type="EMBL" id="MSS35575.1"/>
    </source>
</evidence>
<dbReference type="SMART" id="SM00382">
    <property type="entry name" value="AAA"/>
    <property type="match status" value="1"/>
</dbReference>
<dbReference type="PANTHER" id="PTHR42781">
    <property type="entry name" value="SPERMIDINE/PUTRESCINE IMPORT ATP-BINDING PROTEIN POTA"/>
    <property type="match status" value="1"/>
</dbReference>
<dbReference type="EMBL" id="VUMD01000002">
    <property type="protein sequence ID" value="MSS35575.1"/>
    <property type="molecule type" value="Genomic_DNA"/>
</dbReference>
<dbReference type="PROSITE" id="PS50893">
    <property type="entry name" value="ABC_TRANSPORTER_2"/>
    <property type="match status" value="1"/>
</dbReference>
<proteinExistence type="predicted"/>
<dbReference type="InterPro" id="IPR003593">
    <property type="entry name" value="AAA+_ATPase"/>
</dbReference>
<dbReference type="PANTHER" id="PTHR42781:SF4">
    <property type="entry name" value="SPERMIDINE_PUTRESCINE IMPORT ATP-BINDING PROTEIN POTA"/>
    <property type="match status" value="1"/>
</dbReference>
<feature type="domain" description="ABC transporter" evidence="4">
    <location>
        <begin position="6"/>
        <end position="263"/>
    </location>
</feature>
<dbReference type="Pfam" id="PF00005">
    <property type="entry name" value="ABC_tran"/>
    <property type="match status" value="1"/>
</dbReference>
<keyword evidence="3 5" id="KW-0067">ATP-binding</keyword>
<organism evidence="5 6">
    <name type="scientific">Clostridium porci</name>
    <dbReference type="NCBI Taxonomy" id="2605778"/>
    <lineage>
        <taxon>Bacteria</taxon>
        <taxon>Bacillati</taxon>
        <taxon>Bacillota</taxon>
        <taxon>Clostridia</taxon>
        <taxon>Eubacteriales</taxon>
        <taxon>Clostridiaceae</taxon>
        <taxon>Clostridium</taxon>
    </lineage>
</organism>
<gene>
    <name evidence="5" type="ORF">FYJ39_03005</name>
</gene>
<accession>A0A7X2TBL2</accession>
<evidence type="ECO:0000256" key="3">
    <source>
        <dbReference type="ARBA" id="ARBA00022840"/>
    </source>
</evidence>
<dbReference type="AlphaFoldDB" id="A0A7X2TBL2"/>
<protein>
    <submittedName>
        <fullName evidence="5">ATP-binding cassette domain-containing protein</fullName>
    </submittedName>
</protein>
<evidence type="ECO:0000256" key="1">
    <source>
        <dbReference type="ARBA" id="ARBA00022448"/>
    </source>
</evidence>
<evidence type="ECO:0000259" key="4">
    <source>
        <dbReference type="PROSITE" id="PS50893"/>
    </source>
</evidence>
<comment type="caution">
    <text evidence="5">The sequence shown here is derived from an EMBL/GenBank/DDBJ whole genome shotgun (WGS) entry which is preliminary data.</text>
</comment>
<dbReference type="GO" id="GO:0016887">
    <property type="term" value="F:ATP hydrolysis activity"/>
    <property type="evidence" value="ECO:0007669"/>
    <property type="project" value="InterPro"/>
</dbReference>
<reference evidence="5 6" key="1">
    <citation type="submission" date="2019-08" db="EMBL/GenBank/DDBJ databases">
        <title>In-depth cultivation of the pig gut microbiome towards novel bacterial diversity and tailored functional studies.</title>
        <authorList>
            <person name="Wylensek D."/>
            <person name="Hitch T.C.A."/>
            <person name="Clavel T."/>
        </authorList>
    </citation>
    <scope>NUCLEOTIDE SEQUENCE [LARGE SCALE GENOMIC DNA]</scope>
    <source>
        <strain evidence="5 6">WCA-389-WT-23D1</strain>
    </source>
</reference>
<dbReference type="InterPro" id="IPR003439">
    <property type="entry name" value="ABC_transporter-like_ATP-bd"/>
</dbReference>
<sequence>MNKVSEHSPCLGVSIKKKLKEFSLDVEFETGKGCLGILGPSGCGKSMTLKSVAGIVTPDKGRIALSYSRGEAAGGRIFYDSALKINEKPQRRHVGYLFQNYALFPNMTVEQNIGSGLQAAGYAARGWPGSHRPMPAEARKLKIKEMIARFHLAGLAKRYPSQLSGGQQQRVALARILAYEPEILLLDEPFSAMDTYLREGLRLELSKVIRDYAGVTVMVTHDRDEAYQLCDALLLLDKGRVLVGGRTREIFQNPVTCQAARLTGCKNISRIERLGPYCIRALDWKGLELSTEERVEDDITAVGIRAHDFKPLPEGEEFIWQENQKANLIQVTEPNISEMPFEWYVTLGNGLWWKTEKGIHTCNAMGAVPKWLRVEPSAILLLKGEME</sequence>
<dbReference type="GO" id="GO:0005524">
    <property type="term" value="F:ATP binding"/>
    <property type="evidence" value="ECO:0007669"/>
    <property type="project" value="UniProtKB-KW"/>
</dbReference>
<dbReference type="Gene3D" id="3.40.50.300">
    <property type="entry name" value="P-loop containing nucleotide triphosphate hydrolases"/>
    <property type="match status" value="1"/>
</dbReference>
<dbReference type="Proteomes" id="UP000429958">
    <property type="component" value="Unassembled WGS sequence"/>
</dbReference>
<evidence type="ECO:0000256" key="2">
    <source>
        <dbReference type="ARBA" id="ARBA00022741"/>
    </source>
</evidence>
<dbReference type="PROSITE" id="PS00211">
    <property type="entry name" value="ABC_TRANSPORTER_1"/>
    <property type="match status" value="1"/>
</dbReference>
<dbReference type="InterPro" id="IPR050093">
    <property type="entry name" value="ABC_SmlMolc_Importer"/>
</dbReference>
<keyword evidence="2" id="KW-0547">Nucleotide-binding</keyword>
<dbReference type="SUPFAM" id="SSF52540">
    <property type="entry name" value="P-loop containing nucleoside triphosphate hydrolases"/>
    <property type="match status" value="1"/>
</dbReference>
<dbReference type="InterPro" id="IPR027417">
    <property type="entry name" value="P-loop_NTPase"/>
</dbReference>
<evidence type="ECO:0000313" key="6">
    <source>
        <dbReference type="Proteomes" id="UP000429958"/>
    </source>
</evidence>
<keyword evidence="6" id="KW-1185">Reference proteome</keyword>
<name>A0A7X2TBL2_9CLOT</name>
<dbReference type="RefSeq" id="WP_154470978.1">
    <property type="nucleotide sequence ID" value="NZ_DBEWUL010000193.1"/>
</dbReference>
<keyword evidence="1" id="KW-0813">Transport</keyword>